<dbReference type="SUPFAM" id="SSF75304">
    <property type="entry name" value="Amidase signature (AS) enzymes"/>
    <property type="match status" value="1"/>
</dbReference>
<dbReference type="Pfam" id="PF01425">
    <property type="entry name" value="Amidase"/>
    <property type="match status" value="1"/>
</dbReference>
<protein>
    <recommendedName>
        <fullName evidence="2">Amidase domain-containing protein</fullName>
    </recommendedName>
</protein>
<dbReference type="EMBL" id="HE797036">
    <property type="protein sequence ID" value="CCM01509.1"/>
    <property type="molecule type" value="Genomic_DNA"/>
</dbReference>
<dbReference type="InterPro" id="IPR023631">
    <property type="entry name" value="Amidase_dom"/>
</dbReference>
<dbReference type="STRING" id="599839.J4H2H0"/>
<dbReference type="InterPro" id="IPR036928">
    <property type="entry name" value="AS_sf"/>
</dbReference>
<dbReference type="GO" id="GO:0003824">
    <property type="term" value="F:catalytic activity"/>
    <property type="evidence" value="ECO:0007669"/>
    <property type="project" value="InterPro"/>
</dbReference>
<dbReference type="PANTHER" id="PTHR11895">
    <property type="entry name" value="TRANSAMIDASE"/>
    <property type="match status" value="1"/>
</dbReference>
<comment type="similarity">
    <text evidence="1">Belongs to the amidase family.</text>
</comment>
<dbReference type="AlphaFoldDB" id="J4H2H0"/>
<dbReference type="HOGENOM" id="CLU_009600_18_1_1"/>
<accession>J4H2H0</accession>
<evidence type="ECO:0000313" key="4">
    <source>
        <dbReference type="Proteomes" id="UP000006352"/>
    </source>
</evidence>
<dbReference type="PROSITE" id="PS00571">
    <property type="entry name" value="AMIDASES"/>
    <property type="match status" value="1"/>
</dbReference>
<sequence>MATATIDPPMPQNSPVTQEVLQQTAAKIGVRVPQEREVEFTEMLASAREAMEQVMAMDDFYPEPDVAKFPRTNISSVSTNENHFNAWATKATVQNVDKDELATGILTGKRVVLKDNVCLAGVPCNFGTAVFSDWVPRTDATVVTRILEAGGTIVGKATCENFSAFGVSNTSALGLVGNPYDKSRSAGGSSSGCGVLIALGEADLAIGGDQGGSIRLPAAHVGIVGLKPTFGLVPYTGIVSNEITHDHTGPMSPDVPSNALLLRAIAGVDGIDDRQIAGTPFRHQVPDYPALLSAARSAHALLQVGVPSGATGLEPGTTRKMRIGILKEGGEVQYMDKRVYECVERATKKFQELGAEVVEVSVPEHLTASLIGRAQRFSQSNNLLGRGNGLRQLYLTDFVEKLLPWNQEKFDKLFVNSANILINGLYADDHFPQLYGKTQNLFRKLRFEYDAVLKDVDVLVMPTTPWVAKVMQPREASLIDHYKDYNGLTYNTQPFNNTGHPALSIPCGMLPPPEGPESLRLPVGMQLVGKFWDELTLYKAALAWSDAFDWKTL</sequence>
<dbReference type="InParanoid" id="J4H2H0"/>
<organism evidence="3 4">
    <name type="scientific">Fibroporia radiculosa</name>
    <dbReference type="NCBI Taxonomy" id="599839"/>
    <lineage>
        <taxon>Eukaryota</taxon>
        <taxon>Fungi</taxon>
        <taxon>Dikarya</taxon>
        <taxon>Basidiomycota</taxon>
        <taxon>Agaricomycotina</taxon>
        <taxon>Agaricomycetes</taxon>
        <taxon>Polyporales</taxon>
        <taxon>Fibroporiaceae</taxon>
        <taxon>Fibroporia</taxon>
    </lineage>
</organism>
<evidence type="ECO:0000259" key="2">
    <source>
        <dbReference type="Pfam" id="PF01425"/>
    </source>
</evidence>
<dbReference type="GeneID" id="24096420"/>
<name>J4H2H0_9APHY</name>
<dbReference type="OrthoDB" id="1879366at2759"/>
<evidence type="ECO:0000256" key="1">
    <source>
        <dbReference type="ARBA" id="ARBA00009199"/>
    </source>
</evidence>
<dbReference type="InterPro" id="IPR020556">
    <property type="entry name" value="Amidase_CS"/>
</dbReference>
<reference evidence="3 4" key="1">
    <citation type="journal article" date="2012" name="Appl. Environ. Microbiol.">
        <title>Short-read sequencing for genomic analysis of the brown rot fungus Fibroporia radiculosa.</title>
        <authorList>
            <person name="Tang J.D."/>
            <person name="Perkins A.D."/>
            <person name="Sonstegard T.S."/>
            <person name="Schroeder S.G."/>
            <person name="Burgess S.C."/>
            <person name="Diehl S.V."/>
        </authorList>
    </citation>
    <scope>NUCLEOTIDE SEQUENCE [LARGE SCALE GENOMIC DNA]</scope>
    <source>
        <strain evidence="3 4">TFFH 294</strain>
    </source>
</reference>
<dbReference type="RefSeq" id="XP_012180792.1">
    <property type="nucleotide sequence ID" value="XM_012325402.1"/>
</dbReference>
<dbReference type="PANTHER" id="PTHR11895:SF170">
    <property type="entry name" value="AMIDASE"/>
    <property type="match status" value="1"/>
</dbReference>
<dbReference type="Proteomes" id="UP000006352">
    <property type="component" value="Unassembled WGS sequence"/>
</dbReference>
<gene>
    <name evidence="3" type="ORF">FIBRA_03565</name>
</gene>
<evidence type="ECO:0000313" key="3">
    <source>
        <dbReference type="EMBL" id="CCM01509.1"/>
    </source>
</evidence>
<keyword evidence="4" id="KW-1185">Reference proteome</keyword>
<proteinExistence type="inferred from homology"/>
<dbReference type="InterPro" id="IPR000120">
    <property type="entry name" value="Amidase"/>
</dbReference>
<feature type="domain" description="Amidase" evidence="2">
    <location>
        <begin position="94"/>
        <end position="537"/>
    </location>
</feature>
<dbReference type="Gene3D" id="3.90.1300.10">
    <property type="entry name" value="Amidase signature (AS) domain"/>
    <property type="match status" value="1"/>
</dbReference>